<evidence type="ECO:0000259" key="1">
    <source>
        <dbReference type="Pfam" id="PF18579"/>
    </source>
</evidence>
<name>A0A9Q0HCB5_9MAGN</name>
<comment type="caution">
    <text evidence="2">The sequence shown here is derived from an EMBL/GenBank/DDBJ whole genome shotgun (WGS) entry which is preliminary data.</text>
</comment>
<proteinExistence type="predicted"/>
<dbReference type="GO" id="GO:0009507">
    <property type="term" value="C:chloroplast"/>
    <property type="evidence" value="ECO:0007669"/>
    <property type="project" value="TreeGrafter"/>
</dbReference>
<accession>A0A9Q0HCB5</accession>
<dbReference type="PANTHER" id="PTHR35299:SF3">
    <property type="entry name" value="RUBISCO ACCUMULATION FACTOR 1.2, CHLOROPLASTIC"/>
    <property type="match status" value="1"/>
</dbReference>
<dbReference type="InterPro" id="IPR040781">
    <property type="entry name" value="Raf1_HTH"/>
</dbReference>
<protein>
    <recommendedName>
        <fullName evidence="1">Rubisco accumulation factor 1 helix turn helix domain-containing protein</fullName>
    </recommendedName>
</protein>
<dbReference type="EMBL" id="JAMYWD010000009">
    <property type="protein sequence ID" value="KAJ4961482.1"/>
    <property type="molecule type" value="Genomic_DNA"/>
</dbReference>
<organism evidence="2 3">
    <name type="scientific">Protea cynaroides</name>
    <dbReference type="NCBI Taxonomy" id="273540"/>
    <lineage>
        <taxon>Eukaryota</taxon>
        <taxon>Viridiplantae</taxon>
        <taxon>Streptophyta</taxon>
        <taxon>Embryophyta</taxon>
        <taxon>Tracheophyta</taxon>
        <taxon>Spermatophyta</taxon>
        <taxon>Magnoliopsida</taxon>
        <taxon>Proteales</taxon>
        <taxon>Proteaceae</taxon>
        <taxon>Protea</taxon>
    </lineage>
</organism>
<evidence type="ECO:0000313" key="3">
    <source>
        <dbReference type="Proteomes" id="UP001141806"/>
    </source>
</evidence>
<evidence type="ECO:0000313" key="2">
    <source>
        <dbReference type="EMBL" id="KAJ4961482.1"/>
    </source>
</evidence>
<dbReference type="Pfam" id="PF18579">
    <property type="entry name" value="Raf1_HTH"/>
    <property type="match status" value="1"/>
</dbReference>
<keyword evidence="3" id="KW-1185">Reference proteome</keyword>
<dbReference type="AlphaFoldDB" id="A0A9Q0HCB5"/>
<dbReference type="PANTHER" id="PTHR35299">
    <property type="entry name" value="RUBISCO ACCUMULATION FACTOR 1"/>
    <property type="match status" value="1"/>
</dbReference>
<feature type="domain" description="Rubisco accumulation factor 1 helix turn helix" evidence="1">
    <location>
        <begin position="83"/>
        <end position="139"/>
    </location>
</feature>
<dbReference type="Proteomes" id="UP001141806">
    <property type="component" value="Unassembled WGS sequence"/>
</dbReference>
<gene>
    <name evidence="2" type="ORF">NE237_021392</name>
</gene>
<reference evidence="2" key="1">
    <citation type="journal article" date="2023" name="Plant J.">
        <title>The genome of the king protea, Protea cynaroides.</title>
        <authorList>
            <person name="Chang J."/>
            <person name="Duong T.A."/>
            <person name="Schoeman C."/>
            <person name="Ma X."/>
            <person name="Roodt D."/>
            <person name="Barker N."/>
            <person name="Li Z."/>
            <person name="Van de Peer Y."/>
            <person name="Mizrachi E."/>
        </authorList>
    </citation>
    <scope>NUCLEOTIDE SEQUENCE</scope>
    <source>
        <tissue evidence="2">Young leaves</tissue>
    </source>
</reference>
<dbReference type="InterPro" id="IPR037494">
    <property type="entry name" value="RAF1"/>
</dbReference>
<sequence length="200" mass="22531">MVVECEYKLDSFSCYNISTSLSFSWANYRAQAHLRMKWTNIISPKVRLQTRSAPSSNNQVYQPFRPPPSPVPSQFRSLGTYGRLEVLQNRLGLRFQYAPLIPSLFQKGVSPSSIEEATGISSVEQNRIIVVAKVRDSLVQSNFDPLEKEKVTERLRRDGEEEVPGLVDSCCSPLEKSSCRGKADAIHHCSTLLSNLLHDE</sequence>
<dbReference type="OrthoDB" id="2017169at2759"/>